<feature type="signal peptide" evidence="1">
    <location>
        <begin position="1"/>
        <end position="22"/>
    </location>
</feature>
<accession>A0A2B4T0Y5</accession>
<feature type="domain" description="DUF4773" evidence="2">
    <location>
        <begin position="41"/>
        <end position="151"/>
    </location>
</feature>
<dbReference type="OrthoDB" id="5967956at2759"/>
<proteinExistence type="predicted"/>
<name>A0A2B4T0Y5_STYPI</name>
<feature type="chain" id="PRO_5013378543" description="DUF4773 domain-containing protein" evidence="1">
    <location>
        <begin position="23"/>
        <end position="169"/>
    </location>
</feature>
<evidence type="ECO:0000313" key="3">
    <source>
        <dbReference type="EMBL" id="PFX34452.1"/>
    </source>
</evidence>
<evidence type="ECO:0000259" key="2">
    <source>
        <dbReference type="Pfam" id="PF15998"/>
    </source>
</evidence>
<evidence type="ECO:0000313" key="4">
    <source>
        <dbReference type="Proteomes" id="UP000225706"/>
    </source>
</evidence>
<keyword evidence="1" id="KW-0732">Signal</keyword>
<dbReference type="PANTHER" id="PTHR36299:SF2">
    <property type="entry name" value="DUF4773 DOMAIN-CONTAINING PROTEIN"/>
    <property type="match status" value="1"/>
</dbReference>
<dbReference type="EMBL" id="LSMT01000004">
    <property type="protein sequence ID" value="PFX34452.1"/>
    <property type="molecule type" value="Genomic_DNA"/>
</dbReference>
<protein>
    <recommendedName>
        <fullName evidence="2">DUF4773 domain-containing protein</fullName>
    </recommendedName>
</protein>
<dbReference type="Proteomes" id="UP000225706">
    <property type="component" value="Unassembled WGS sequence"/>
</dbReference>
<comment type="caution">
    <text evidence="3">The sequence shown here is derived from an EMBL/GenBank/DDBJ whole genome shotgun (WGS) entry which is preliminary data.</text>
</comment>
<dbReference type="PANTHER" id="PTHR36299">
    <property type="entry name" value="AGAP008005-PA"/>
    <property type="match status" value="1"/>
</dbReference>
<dbReference type="Pfam" id="PF15998">
    <property type="entry name" value="DUF4773"/>
    <property type="match status" value="1"/>
</dbReference>
<evidence type="ECO:0000256" key="1">
    <source>
        <dbReference type="SAM" id="SignalP"/>
    </source>
</evidence>
<organism evidence="3 4">
    <name type="scientific">Stylophora pistillata</name>
    <name type="common">Smooth cauliflower coral</name>
    <dbReference type="NCBI Taxonomy" id="50429"/>
    <lineage>
        <taxon>Eukaryota</taxon>
        <taxon>Metazoa</taxon>
        <taxon>Cnidaria</taxon>
        <taxon>Anthozoa</taxon>
        <taxon>Hexacorallia</taxon>
        <taxon>Scleractinia</taxon>
        <taxon>Astrocoeniina</taxon>
        <taxon>Pocilloporidae</taxon>
        <taxon>Stylophora</taxon>
    </lineage>
</organism>
<gene>
    <name evidence="3" type="ORF">AWC38_SpisGene712</name>
</gene>
<dbReference type="AlphaFoldDB" id="A0A2B4T0Y5"/>
<dbReference type="InterPro" id="IPR031941">
    <property type="entry name" value="DUF4773"/>
</dbReference>
<reference evidence="4" key="1">
    <citation type="journal article" date="2017" name="bioRxiv">
        <title>Comparative analysis of the genomes of Stylophora pistillata and Acropora digitifera provides evidence for extensive differences between species of corals.</title>
        <authorList>
            <person name="Voolstra C.R."/>
            <person name="Li Y."/>
            <person name="Liew Y.J."/>
            <person name="Baumgarten S."/>
            <person name="Zoccola D."/>
            <person name="Flot J.-F."/>
            <person name="Tambutte S."/>
            <person name="Allemand D."/>
            <person name="Aranda M."/>
        </authorList>
    </citation>
    <scope>NUCLEOTIDE SEQUENCE [LARGE SCALE GENOMIC DNA]</scope>
</reference>
<keyword evidence="4" id="KW-1185">Reference proteome</keyword>
<sequence>MCLLKGKFPLAVVTILVPLVASFTLKSVDPVTSNNPTFDSCECHSGNSSFYCCQSISVYRFSELVCVNVSGVDTQNVIPFTLSVDGKPRFTDKYSEKAPQPYCVEFDNPGPVYICLIFYNLTFTSTQVSGCLKLRVLVQAEIFIPLRCFNIFRPSDVKRENDFTTTYIV</sequence>